<dbReference type="Proteomes" id="UP000567179">
    <property type="component" value="Unassembled WGS sequence"/>
</dbReference>
<sequence length="236" mass="25482">MQPLFTVLHHDHHEQKGGDIEDGHIPTHASDSSLHLLHRPVSIIANPSPAGVISFASTSFILSMYNINAAGVHTPNIVLGMAIFAGGILQFIAGMWQFPRGDVYSATVFSTYGTFWMSWAVIQLPGTGVLAAYTDERELGHALGIFLITWFIVTLIFIVAVIRRNLTFIILLSVLAVSFLLLSLGEFTGNVSFTKAGGATGILNAAIAYYVAVSDLLAAEAKPIIVLPQGVWYENN</sequence>
<evidence type="ECO:0000256" key="5">
    <source>
        <dbReference type="ARBA" id="ARBA00023136"/>
    </source>
</evidence>
<dbReference type="AlphaFoldDB" id="A0A8H5B7R1"/>
<dbReference type="EMBL" id="JAACJJ010000031">
    <property type="protein sequence ID" value="KAF5318123.1"/>
    <property type="molecule type" value="Genomic_DNA"/>
</dbReference>
<evidence type="ECO:0008006" key="9">
    <source>
        <dbReference type="Google" id="ProtNLM"/>
    </source>
</evidence>
<evidence type="ECO:0000313" key="8">
    <source>
        <dbReference type="Proteomes" id="UP000567179"/>
    </source>
</evidence>
<dbReference type="GO" id="GO:0015123">
    <property type="term" value="F:acetate transmembrane transporter activity"/>
    <property type="evidence" value="ECO:0007669"/>
    <property type="project" value="TreeGrafter"/>
</dbReference>
<feature type="transmembrane region" description="Helical" evidence="6">
    <location>
        <begin position="116"/>
        <end position="134"/>
    </location>
</feature>
<evidence type="ECO:0000256" key="3">
    <source>
        <dbReference type="ARBA" id="ARBA00022692"/>
    </source>
</evidence>
<keyword evidence="5 6" id="KW-0472">Membrane</keyword>
<comment type="similarity">
    <text evidence="2">Belongs to the acetate uptake transporter (AceTr) (TC 2.A.96) family.</text>
</comment>
<reference evidence="7 8" key="1">
    <citation type="journal article" date="2020" name="ISME J.">
        <title>Uncovering the hidden diversity of litter-decomposition mechanisms in mushroom-forming fungi.</title>
        <authorList>
            <person name="Floudas D."/>
            <person name="Bentzer J."/>
            <person name="Ahren D."/>
            <person name="Johansson T."/>
            <person name="Persson P."/>
            <person name="Tunlid A."/>
        </authorList>
    </citation>
    <scope>NUCLEOTIDE SEQUENCE [LARGE SCALE GENOMIC DNA]</scope>
    <source>
        <strain evidence="7 8">CBS 101986</strain>
    </source>
</reference>
<evidence type="ECO:0000256" key="1">
    <source>
        <dbReference type="ARBA" id="ARBA00004141"/>
    </source>
</evidence>
<evidence type="ECO:0000256" key="2">
    <source>
        <dbReference type="ARBA" id="ARBA00005587"/>
    </source>
</evidence>
<dbReference type="InterPro" id="IPR000791">
    <property type="entry name" value="Gpr1/Fun34/SatP-like"/>
</dbReference>
<feature type="transmembrane region" description="Helical" evidence="6">
    <location>
        <begin position="168"/>
        <end position="185"/>
    </location>
</feature>
<proteinExistence type="inferred from homology"/>
<comment type="caution">
    <text evidence="7">The sequence shown here is derived from an EMBL/GenBank/DDBJ whole genome shotgun (WGS) entry which is preliminary data.</text>
</comment>
<dbReference type="OrthoDB" id="3648309at2759"/>
<evidence type="ECO:0000256" key="6">
    <source>
        <dbReference type="SAM" id="Phobius"/>
    </source>
</evidence>
<dbReference type="Pfam" id="PF01184">
    <property type="entry name" value="Gpr1_Fun34_YaaH"/>
    <property type="match status" value="1"/>
</dbReference>
<dbReference type="PANTHER" id="PTHR31123:SF1">
    <property type="entry name" value="ACCUMULATION OF DYADS PROTEIN 2-RELATED"/>
    <property type="match status" value="1"/>
</dbReference>
<keyword evidence="8" id="KW-1185">Reference proteome</keyword>
<dbReference type="NCBIfam" id="NF038013">
    <property type="entry name" value="AceTr_1"/>
    <property type="match status" value="1"/>
</dbReference>
<gene>
    <name evidence="7" type="ORF">D9619_012199</name>
</gene>
<name>A0A8H5B7R1_9AGAR</name>
<feature type="transmembrane region" description="Helical" evidence="6">
    <location>
        <begin position="141"/>
        <end position="162"/>
    </location>
</feature>
<feature type="transmembrane region" description="Helical" evidence="6">
    <location>
        <begin position="43"/>
        <end position="65"/>
    </location>
</feature>
<evidence type="ECO:0000313" key="7">
    <source>
        <dbReference type="EMBL" id="KAF5318123.1"/>
    </source>
</evidence>
<dbReference type="GO" id="GO:0005886">
    <property type="term" value="C:plasma membrane"/>
    <property type="evidence" value="ECO:0007669"/>
    <property type="project" value="TreeGrafter"/>
</dbReference>
<organism evidence="7 8">
    <name type="scientific">Psilocybe cf. subviscida</name>
    <dbReference type="NCBI Taxonomy" id="2480587"/>
    <lineage>
        <taxon>Eukaryota</taxon>
        <taxon>Fungi</taxon>
        <taxon>Dikarya</taxon>
        <taxon>Basidiomycota</taxon>
        <taxon>Agaricomycotina</taxon>
        <taxon>Agaricomycetes</taxon>
        <taxon>Agaricomycetidae</taxon>
        <taxon>Agaricales</taxon>
        <taxon>Agaricineae</taxon>
        <taxon>Strophariaceae</taxon>
        <taxon>Psilocybe</taxon>
    </lineage>
</organism>
<keyword evidence="4 6" id="KW-1133">Transmembrane helix</keyword>
<keyword evidence="3 6" id="KW-0812">Transmembrane</keyword>
<dbReference type="PANTHER" id="PTHR31123">
    <property type="entry name" value="ACCUMULATION OF DYADS PROTEIN 2-RELATED"/>
    <property type="match status" value="1"/>
</dbReference>
<feature type="transmembrane region" description="Helical" evidence="6">
    <location>
        <begin position="77"/>
        <end position="96"/>
    </location>
</feature>
<evidence type="ECO:0000256" key="4">
    <source>
        <dbReference type="ARBA" id="ARBA00022989"/>
    </source>
</evidence>
<dbReference type="InterPro" id="IPR051633">
    <property type="entry name" value="AceTr"/>
</dbReference>
<accession>A0A8H5B7R1</accession>
<comment type="subcellular location">
    <subcellularLocation>
        <location evidence="1">Membrane</location>
        <topology evidence="1">Multi-pass membrane protein</topology>
    </subcellularLocation>
</comment>
<protein>
    <recommendedName>
        <fullName evidence="9">Gpr1 family protein</fullName>
    </recommendedName>
</protein>